<name>A0A9W4GSY9_9ACTN</name>
<keyword evidence="3" id="KW-0378">Hydrolase</keyword>
<dbReference type="SUPFAM" id="SSF69318">
    <property type="entry name" value="Integrin alpha N-terminal domain"/>
    <property type="match status" value="1"/>
</dbReference>
<dbReference type="InterPro" id="IPR028994">
    <property type="entry name" value="Integrin_alpha_N"/>
</dbReference>
<dbReference type="GO" id="GO:0008745">
    <property type="term" value="F:N-acetylmuramoyl-L-alanine amidase activity"/>
    <property type="evidence" value="ECO:0007669"/>
    <property type="project" value="UniProtKB-EC"/>
</dbReference>
<dbReference type="Gene3D" id="2.115.10.10">
    <property type="entry name" value="Tachylectin 2"/>
    <property type="match status" value="1"/>
</dbReference>
<dbReference type="Proteomes" id="UP001152519">
    <property type="component" value="Unassembled WGS sequence"/>
</dbReference>
<protein>
    <submittedName>
        <fullName evidence="3">N-acetylmuramoyl-L-alanine amidase</fullName>
        <ecNumber evidence="3">3.5.1.28</ecNumber>
    </submittedName>
</protein>
<accession>A0A9W4GSY9</accession>
<organism evidence="3 4">
    <name type="scientific">Actinacidiphila cocklensis</name>
    <dbReference type="NCBI Taxonomy" id="887465"/>
    <lineage>
        <taxon>Bacteria</taxon>
        <taxon>Bacillati</taxon>
        <taxon>Actinomycetota</taxon>
        <taxon>Actinomycetes</taxon>
        <taxon>Kitasatosporales</taxon>
        <taxon>Streptomycetaceae</taxon>
        <taxon>Actinacidiphila</taxon>
    </lineage>
</organism>
<feature type="signal peptide" evidence="2">
    <location>
        <begin position="1"/>
        <end position="31"/>
    </location>
</feature>
<reference evidence="3" key="1">
    <citation type="submission" date="2021-05" db="EMBL/GenBank/DDBJ databases">
        <authorList>
            <person name="Arsene-Ploetze F."/>
        </authorList>
    </citation>
    <scope>NUCLEOTIDE SEQUENCE</scope>
    <source>
        <strain evidence="3">DSM 42138</strain>
    </source>
</reference>
<dbReference type="PANTHER" id="PTHR46580">
    <property type="entry name" value="SENSOR KINASE-RELATED"/>
    <property type="match status" value="1"/>
</dbReference>
<sequence>MKHVSSSRVAAAAAVVLAAGTAVSASSSAAADTPPPAAGISVGDTHIDLYGDPGNLDLTVAEPTATDAYIRLEFSGGGNRLRITDDAGTVLPIAVSAGENPTLTLGKEDSDHNGIPGAPLPAGTTHLHVSAQAPIPGPIYVSARVLNGADDTMIAHSGPYAGGEILVSEPKVSTTWYTPDGAPMPAASPPAIATGNTQAVTVMVATQDGLSVAGGTATRLTLHASMLAAAGYTVEELATGLHVGYSPDGTSYASEPWTLDPDGSLSVQVPLRPWTGNGMSTESFHLTADWGLPAGRLWIHFQTIGGDGRPYAESTRGVDLTADSIPAGERATLYGRDSAGVLWQHQATPIASRPGTFAPRTRVGTGWNIYNMITALGPLKADGTGDLVARDSSGALWYYRGTGNSQAPLARRIRVGTGWTIYDRIVGAGDITGDGHPDLLARDATGVLWYYRGTGNSQAPFANRIRVGTGWTIYDRIVGAGDITGDGHPDLLARDSSGVLWYYPGTGNPAAPYAGRVRISGGWHGYTSIVGIGDMTGNGHPDLVARDSAGTFWYYRGTGNPAAPYAGRTLAGGGMNIYNTLL</sequence>
<dbReference type="PANTHER" id="PTHR46580:SF4">
    <property type="entry name" value="ATP_GTP-BINDING PROTEIN"/>
    <property type="match status" value="1"/>
</dbReference>
<dbReference type="EC" id="3.5.1.28" evidence="3"/>
<keyword evidence="4" id="KW-1185">Reference proteome</keyword>
<proteinExistence type="predicted"/>
<dbReference type="InterPro" id="IPR013517">
    <property type="entry name" value="FG-GAP"/>
</dbReference>
<evidence type="ECO:0000313" key="3">
    <source>
        <dbReference type="EMBL" id="CAG6395258.1"/>
    </source>
</evidence>
<evidence type="ECO:0000256" key="2">
    <source>
        <dbReference type="SAM" id="SignalP"/>
    </source>
</evidence>
<dbReference type="Pfam" id="PF13517">
    <property type="entry name" value="FG-GAP_3"/>
    <property type="match status" value="1"/>
</dbReference>
<evidence type="ECO:0000313" key="4">
    <source>
        <dbReference type="Proteomes" id="UP001152519"/>
    </source>
</evidence>
<evidence type="ECO:0000256" key="1">
    <source>
        <dbReference type="ARBA" id="ARBA00022729"/>
    </source>
</evidence>
<comment type="caution">
    <text evidence="3">The sequence shown here is derived from an EMBL/GenBank/DDBJ whole genome shotgun (WGS) entry which is preliminary data.</text>
</comment>
<dbReference type="Gene3D" id="2.20.25.650">
    <property type="entry name" value="Tachylectin-2-like"/>
    <property type="match status" value="1"/>
</dbReference>
<feature type="chain" id="PRO_5040777516" evidence="2">
    <location>
        <begin position="32"/>
        <end position="582"/>
    </location>
</feature>
<dbReference type="EMBL" id="CAJSLV010000060">
    <property type="protein sequence ID" value="CAG6395258.1"/>
    <property type="molecule type" value="Genomic_DNA"/>
</dbReference>
<keyword evidence="1 2" id="KW-0732">Signal</keyword>
<dbReference type="AlphaFoldDB" id="A0A9W4GSY9"/>
<gene>
    <name evidence="3" type="ORF">SCOCK_300067</name>
</gene>